<evidence type="ECO:0000313" key="2">
    <source>
        <dbReference type="Proteomes" id="UP000630660"/>
    </source>
</evidence>
<proteinExistence type="predicted"/>
<dbReference type="Pfam" id="PF04655">
    <property type="entry name" value="APH_6_hur"/>
    <property type="match status" value="1"/>
</dbReference>
<dbReference type="InterPro" id="IPR006748">
    <property type="entry name" value="NH2Glyco/OHUrea_AB-resist_kin"/>
</dbReference>
<dbReference type="Gene3D" id="1.10.510.10">
    <property type="entry name" value="Transferase(Phosphotransferase) domain 1"/>
    <property type="match status" value="1"/>
</dbReference>
<dbReference type="SUPFAM" id="SSF56112">
    <property type="entry name" value="Protein kinase-like (PK-like)"/>
    <property type="match status" value="1"/>
</dbReference>
<dbReference type="AlphaFoldDB" id="A0A9D5K7N0"/>
<dbReference type="EMBL" id="WJKJ01000006">
    <property type="protein sequence ID" value="MBD3363609.1"/>
    <property type="molecule type" value="Genomic_DNA"/>
</dbReference>
<accession>A0A9D5K7N0</accession>
<sequence length="303" mass="34191">MKLPEGFRTRVRNVWGSGGDKWLEAFPDILSGCMKRWKLISITMHPELSYNFIAHGESETLGKVVLKIGVPVNEMEDEISALKLLNGDHTVRLLDSDSIKGALLLEEITPAKPLHALDDNVQESLIAARLIDNIPIPAQRRSTLPTVEKWSDVFDRIISGYESRSRGLPVKTVEKAKGMARGLAETSNGKWLLHGDLHHGNILFDKKRGWLAIDPKGVIGDRAYECARFLHNPMPDFLSCEDPITKTEERVDVFSEYLNEDRNRILGWAFVDCIIGACWDIEESIDNVDYYVQVARLLEGLIQ</sequence>
<dbReference type="InterPro" id="IPR011009">
    <property type="entry name" value="Kinase-like_dom_sf"/>
</dbReference>
<dbReference type="GO" id="GO:0016773">
    <property type="term" value="F:phosphotransferase activity, alcohol group as acceptor"/>
    <property type="evidence" value="ECO:0007669"/>
    <property type="project" value="InterPro"/>
</dbReference>
<comment type="caution">
    <text evidence="1">The sequence shown here is derived from an EMBL/GenBank/DDBJ whole genome shotgun (WGS) entry which is preliminary data.</text>
</comment>
<organism evidence="1 2">
    <name type="scientific">candidate division WOR-3 bacterium</name>
    <dbReference type="NCBI Taxonomy" id="2052148"/>
    <lineage>
        <taxon>Bacteria</taxon>
        <taxon>Bacteria division WOR-3</taxon>
    </lineage>
</organism>
<evidence type="ECO:0000313" key="1">
    <source>
        <dbReference type="EMBL" id="MBD3363609.1"/>
    </source>
</evidence>
<protein>
    <recommendedName>
        <fullName evidence="3">Aminoglycoside resistance protein</fullName>
    </recommendedName>
</protein>
<name>A0A9D5K7N0_UNCW3</name>
<dbReference type="Proteomes" id="UP000630660">
    <property type="component" value="Unassembled WGS sequence"/>
</dbReference>
<gene>
    <name evidence="1" type="ORF">GF359_00170</name>
</gene>
<reference evidence="1" key="1">
    <citation type="submission" date="2019-11" db="EMBL/GenBank/DDBJ databases">
        <title>Microbial mats filling the niche in hypersaline microbial mats.</title>
        <authorList>
            <person name="Wong H.L."/>
            <person name="Macleod F.I."/>
            <person name="White R.A. III"/>
            <person name="Burns B.P."/>
        </authorList>
    </citation>
    <scope>NUCLEOTIDE SEQUENCE</scope>
    <source>
        <strain evidence="1">Bin_327</strain>
    </source>
</reference>
<dbReference type="GO" id="GO:0019748">
    <property type="term" value="P:secondary metabolic process"/>
    <property type="evidence" value="ECO:0007669"/>
    <property type="project" value="InterPro"/>
</dbReference>
<evidence type="ECO:0008006" key="3">
    <source>
        <dbReference type="Google" id="ProtNLM"/>
    </source>
</evidence>